<evidence type="ECO:0000259" key="3">
    <source>
        <dbReference type="Pfam" id="PF13619"/>
    </source>
</evidence>
<dbReference type="Pfam" id="PF13619">
    <property type="entry name" value="KTSC"/>
    <property type="match status" value="1"/>
</dbReference>
<feature type="domain" description="KTSC" evidence="3">
    <location>
        <begin position="43"/>
        <end position="95"/>
    </location>
</feature>
<accession>A0A372ENZ1</accession>
<evidence type="ECO:0000313" key="4">
    <source>
        <dbReference type="EMBL" id="RFP81315.1"/>
    </source>
</evidence>
<sequence>MRFLALAAIAALYQVAAAETVQVKYHGAVSLDSFACSDVRENSDVSRICYDKAERYMVIQLKATNYHYCEIDAATVQALLSSSSKRQFFQSRIRGSGSDGPFDCRTHPIPKKYRQ</sequence>
<keyword evidence="5" id="KW-1185">Reference proteome</keyword>
<reference evidence="4 5" key="1">
    <citation type="submission" date="2018-08" db="EMBL/GenBank/DDBJ databases">
        <title>Hydrogenophaga sp. LA-38 isolated from sludge.</title>
        <authorList>
            <person name="Im W.-T."/>
        </authorList>
    </citation>
    <scope>NUCLEOTIDE SEQUENCE [LARGE SCALE GENOMIC DNA]</scope>
    <source>
        <strain evidence="4 5">LA-38</strain>
    </source>
</reference>
<feature type="chain" id="PRO_5016902879" evidence="2">
    <location>
        <begin position="19"/>
        <end position="115"/>
    </location>
</feature>
<evidence type="ECO:0000256" key="1">
    <source>
        <dbReference type="SAM" id="MobiDB-lite"/>
    </source>
</evidence>
<feature type="region of interest" description="Disordered" evidence="1">
    <location>
        <begin position="92"/>
        <end position="115"/>
    </location>
</feature>
<name>A0A372ENZ1_9BURK</name>
<evidence type="ECO:0000313" key="5">
    <source>
        <dbReference type="Proteomes" id="UP000261931"/>
    </source>
</evidence>
<proteinExistence type="predicted"/>
<evidence type="ECO:0000256" key="2">
    <source>
        <dbReference type="SAM" id="SignalP"/>
    </source>
</evidence>
<dbReference type="InterPro" id="IPR025309">
    <property type="entry name" value="KTSC_dom"/>
</dbReference>
<dbReference type="AlphaFoldDB" id="A0A372ENZ1"/>
<comment type="caution">
    <text evidence="4">The sequence shown here is derived from an EMBL/GenBank/DDBJ whole genome shotgun (WGS) entry which is preliminary data.</text>
</comment>
<dbReference type="RefSeq" id="WP_116958026.1">
    <property type="nucleotide sequence ID" value="NZ_QVLS01000002.1"/>
</dbReference>
<dbReference type="EMBL" id="QVLS01000002">
    <property type="protein sequence ID" value="RFP81315.1"/>
    <property type="molecule type" value="Genomic_DNA"/>
</dbReference>
<dbReference type="Proteomes" id="UP000261931">
    <property type="component" value="Unassembled WGS sequence"/>
</dbReference>
<protein>
    <submittedName>
        <fullName evidence="4">KTSC domain-containing protein</fullName>
    </submittedName>
</protein>
<keyword evidence="2" id="KW-0732">Signal</keyword>
<gene>
    <name evidence="4" type="ORF">DY262_05790</name>
</gene>
<organism evidence="4 5">
    <name type="scientific">Hydrogenophaga borbori</name>
    <dbReference type="NCBI Taxonomy" id="2294117"/>
    <lineage>
        <taxon>Bacteria</taxon>
        <taxon>Pseudomonadati</taxon>
        <taxon>Pseudomonadota</taxon>
        <taxon>Betaproteobacteria</taxon>
        <taxon>Burkholderiales</taxon>
        <taxon>Comamonadaceae</taxon>
        <taxon>Hydrogenophaga</taxon>
    </lineage>
</organism>
<feature type="signal peptide" evidence="2">
    <location>
        <begin position="1"/>
        <end position="18"/>
    </location>
</feature>